<dbReference type="Pfam" id="PF07963">
    <property type="entry name" value="N_methyl"/>
    <property type="match status" value="1"/>
</dbReference>
<dbReference type="EMBL" id="LT670846">
    <property type="protein sequence ID" value="SHK13876.1"/>
    <property type="molecule type" value="Genomic_DNA"/>
</dbReference>
<feature type="transmembrane region" description="Helical" evidence="9">
    <location>
        <begin position="12"/>
        <end position="33"/>
    </location>
</feature>
<name>A0A1M6Q1D3_9AQUI</name>
<comment type="similarity">
    <text evidence="2">Belongs to the GSP I family.</text>
</comment>
<evidence type="ECO:0000256" key="9">
    <source>
        <dbReference type="SAM" id="Phobius"/>
    </source>
</evidence>
<evidence type="ECO:0000313" key="10">
    <source>
        <dbReference type="EMBL" id="SHK13876.1"/>
    </source>
</evidence>
<dbReference type="AlphaFoldDB" id="A0A1M6Q1D3"/>
<keyword evidence="7 9" id="KW-1133">Transmembrane helix</keyword>
<keyword evidence="4" id="KW-0488">Methylation</keyword>
<keyword evidence="11" id="KW-1185">Reference proteome</keyword>
<evidence type="ECO:0000256" key="3">
    <source>
        <dbReference type="ARBA" id="ARBA00022475"/>
    </source>
</evidence>
<dbReference type="PANTHER" id="PTHR38779:SF2">
    <property type="entry name" value="TYPE II SECRETION SYSTEM PROTEIN I-RELATED"/>
    <property type="match status" value="1"/>
</dbReference>
<dbReference type="InterPro" id="IPR010052">
    <property type="entry name" value="T2SS_protein-GspI"/>
</dbReference>
<evidence type="ECO:0000256" key="1">
    <source>
        <dbReference type="ARBA" id="ARBA00004377"/>
    </source>
</evidence>
<protein>
    <submittedName>
        <fullName evidence="10">Prepilin-type N-terminal cleavage/methylation domain-containing protein</fullName>
    </submittedName>
</protein>
<dbReference type="GO" id="GO:0005886">
    <property type="term" value="C:plasma membrane"/>
    <property type="evidence" value="ECO:0007669"/>
    <property type="project" value="UniProtKB-SubCell"/>
</dbReference>
<evidence type="ECO:0000256" key="5">
    <source>
        <dbReference type="ARBA" id="ARBA00022519"/>
    </source>
</evidence>
<dbReference type="GO" id="GO:0015627">
    <property type="term" value="C:type II protein secretion system complex"/>
    <property type="evidence" value="ECO:0007669"/>
    <property type="project" value="InterPro"/>
</dbReference>
<dbReference type="NCBIfam" id="TIGR02532">
    <property type="entry name" value="IV_pilin_GFxxxE"/>
    <property type="match status" value="1"/>
</dbReference>
<dbReference type="InterPro" id="IPR012902">
    <property type="entry name" value="N_methyl_site"/>
</dbReference>
<proteinExistence type="inferred from homology"/>
<dbReference type="STRING" id="381751.SAMN05444391_0034"/>
<evidence type="ECO:0000256" key="2">
    <source>
        <dbReference type="ARBA" id="ARBA00008358"/>
    </source>
</evidence>
<sequence length="193" mass="21828">MYKKGFTLIELLVAFLILTFIMIGFLRGVLTYIQFSLHTRLKDQASILLGQWTGYLNSLPYQTIQAITQNFNYPNGWNNVNCGVNTSFETADADADGIPDFYDPYNGNNNNFFNNQQNFAPWLFASPRNNPFLNSPPLQVQVGSRLVRVGITVAICRNQQNADVGRVFGVVAWYFSPIDNRYRSVNGIVVRAP</sequence>
<gene>
    <name evidence="10" type="ORF">SAMN05444391_0034</name>
</gene>
<keyword evidence="8 9" id="KW-0472">Membrane</keyword>
<keyword evidence="3" id="KW-1003">Cell membrane</keyword>
<evidence type="ECO:0000313" key="11">
    <source>
        <dbReference type="Proteomes" id="UP000189810"/>
    </source>
</evidence>
<accession>A0A1M6Q1D3</accession>
<comment type="subcellular location">
    <subcellularLocation>
        <location evidence="1">Cell inner membrane</location>
        <topology evidence="1">Single-pass membrane protein</topology>
    </subcellularLocation>
</comment>
<keyword evidence="5" id="KW-0997">Cell inner membrane</keyword>
<dbReference type="Proteomes" id="UP000189810">
    <property type="component" value="Chromosome I"/>
</dbReference>
<evidence type="ECO:0000256" key="4">
    <source>
        <dbReference type="ARBA" id="ARBA00022481"/>
    </source>
</evidence>
<evidence type="ECO:0000256" key="6">
    <source>
        <dbReference type="ARBA" id="ARBA00022692"/>
    </source>
</evidence>
<evidence type="ECO:0000256" key="7">
    <source>
        <dbReference type="ARBA" id="ARBA00022989"/>
    </source>
</evidence>
<keyword evidence="6 9" id="KW-0812">Transmembrane</keyword>
<reference evidence="10 11" key="1">
    <citation type="submission" date="2016-11" db="EMBL/GenBank/DDBJ databases">
        <authorList>
            <person name="Jaros S."/>
            <person name="Januszkiewicz K."/>
            <person name="Wedrychowicz H."/>
        </authorList>
    </citation>
    <scope>NUCLEOTIDE SEQUENCE [LARGE SCALE GENOMIC DNA]</scope>
    <source>
        <strain evidence="10 11">DSM 19557</strain>
    </source>
</reference>
<dbReference type="PROSITE" id="PS00409">
    <property type="entry name" value="PROKAR_NTER_METHYL"/>
    <property type="match status" value="1"/>
</dbReference>
<dbReference type="PANTHER" id="PTHR38779">
    <property type="entry name" value="TYPE II SECRETION SYSTEM PROTEIN I-RELATED"/>
    <property type="match status" value="1"/>
</dbReference>
<organism evidence="10 11">
    <name type="scientific">Thermocrinis minervae</name>
    <dbReference type="NCBI Taxonomy" id="381751"/>
    <lineage>
        <taxon>Bacteria</taxon>
        <taxon>Pseudomonadati</taxon>
        <taxon>Aquificota</taxon>
        <taxon>Aquificia</taxon>
        <taxon>Aquificales</taxon>
        <taxon>Aquificaceae</taxon>
        <taxon>Thermocrinis</taxon>
    </lineage>
</organism>
<dbReference type="GO" id="GO:0015628">
    <property type="term" value="P:protein secretion by the type II secretion system"/>
    <property type="evidence" value="ECO:0007669"/>
    <property type="project" value="InterPro"/>
</dbReference>
<evidence type="ECO:0000256" key="8">
    <source>
        <dbReference type="ARBA" id="ARBA00023136"/>
    </source>
</evidence>